<gene>
    <name evidence="2" type="ORF">CLV42_11377</name>
</gene>
<dbReference type="Proteomes" id="UP000240978">
    <property type="component" value="Unassembled WGS sequence"/>
</dbReference>
<dbReference type="PANTHER" id="PTHR43685:SF2">
    <property type="entry name" value="GLYCOSYLTRANSFERASE 2-LIKE DOMAIN-CONTAINING PROTEIN"/>
    <property type="match status" value="1"/>
</dbReference>
<dbReference type="SUPFAM" id="SSF53448">
    <property type="entry name" value="Nucleotide-diphospho-sugar transferases"/>
    <property type="match status" value="1"/>
</dbReference>
<keyword evidence="2" id="KW-0808">Transferase</keyword>
<dbReference type="InterPro" id="IPR029044">
    <property type="entry name" value="Nucleotide-diphossugar_trans"/>
</dbReference>
<dbReference type="GO" id="GO:0016740">
    <property type="term" value="F:transferase activity"/>
    <property type="evidence" value="ECO:0007669"/>
    <property type="project" value="UniProtKB-KW"/>
</dbReference>
<dbReference type="Gene3D" id="3.90.550.10">
    <property type="entry name" value="Spore Coat Polysaccharide Biosynthesis Protein SpsA, Chain A"/>
    <property type="match status" value="1"/>
</dbReference>
<protein>
    <submittedName>
        <fullName evidence="2">Glycosyltransferase involved in cell wall biosynthesis</fullName>
    </submittedName>
</protein>
<feature type="domain" description="Glycosyltransferase 2-like" evidence="1">
    <location>
        <begin position="10"/>
        <end position="134"/>
    </location>
</feature>
<dbReference type="Pfam" id="PF00535">
    <property type="entry name" value="Glycos_transf_2"/>
    <property type="match status" value="1"/>
</dbReference>
<sequence>MNTITSPLVSIIIPTYNRAQILKDAINSVLKQTYPNKQIIVVDDGSIDDTRDVVSQFTGVNYIYQENGGQSKARNTGLLHAQGVYIASLDSDDIWNPDFLEQCIGMLETHQLSFVFANWTQYSSDKRIFDFFEHTKMMDKYRDPSGKKWTVLNNASSREIYLRACPSPSSSFVFRKAAMYGIWNEQINIADDWCLLLDMVLFKGANTAFTTEKLWMKRTDGKNICDGRNIIELKEYLDVNDVSAILERYRAHLNESEIAFFNKRISRNIYELYLIKIFTLNPISNNHKMLRKSLTSYPLLLPDVFMNLTYRCLRKVTRKLIKKLSLPATT</sequence>
<keyword evidence="3" id="KW-1185">Reference proteome</keyword>
<dbReference type="InterPro" id="IPR050834">
    <property type="entry name" value="Glycosyltransf_2"/>
</dbReference>
<accession>A0A2P8FUS2</accession>
<organism evidence="2 3">
    <name type="scientific">Chitinophaga ginsengisoli</name>
    <dbReference type="NCBI Taxonomy" id="363837"/>
    <lineage>
        <taxon>Bacteria</taxon>
        <taxon>Pseudomonadati</taxon>
        <taxon>Bacteroidota</taxon>
        <taxon>Chitinophagia</taxon>
        <taxon>Chitinophagales</taxon>
        <taxon>Chitinophagaceae</taxon>
        <taxon>Chitinophaga</taxon>
    </lineage>
</organism>
<dbReference type="InterPro" id="IPR001173">
    <property type="entry name" value="Glyco_trans_2-like"/>
</dbReference>
<evidence type="ECO:0000313" key="3">
    <source>
        <dbReference type="Proteomes" id="UP000240978"/>
    </source>
</evidence>
<name>A0A2P8FUS2_9BACT</name>
<dbReference type="RefSeq" id="WP_106604675.1">
    <property type="nucleotide sequence ID" value="NZ_PYGK01000013.1"/>
</dbReference>
<dbReference type="AlphaFoldDB" id="A0A2P8FUS2"/>
<dbReference type="EMBL" id="PYGK01000013">
    <property type="protein sequence ID" value="PSL25395.1"/>
    <property type="molecule type" value="Genomic_DNA"/>
</dbReference>
<comment type="caution">
    <text evidence="2">The sequence shown here is derived from an EMBL/GenBank/DDBJ whole genome shotgun (WGS) entry which is preliminary data.</text>
</comment>
<dbReference type="OrthoDB" id="9770457at2"/>
<evidence type="ECO:0000313" key="2">
    <source>
        <dbReference type="EMBL" id="PSL25395.1"/>
    </source>
</evidence>
<dbReference type="PANTHER" id="PTHR43685">
    <property type="entry name" value="GLYCOSYLTRANSFERASE"/>
    <property type="match status" value="1"/>
</dbReference>
<dbReference type="CDD" id="cd00761">
    <property type="entry name" value="Glyco_tranf_GTA_type"/>
    <property type="match status" value="1"/>
</dbReference>
<evidence type="ECO:0000259" key="1">
    <source>
        <dbReference type="Pfam" id="PF00535"/>
    </source>
</evidence>
<reference evidence="2 3" key="1">
    <citation type="submission" date="2018-03" db="EMBL/GenBank/DDBJ databases">
        <title>Genomic Encyclopedia of Archaeal and Bacterial Type Strains, Phase II (KMG-II): from individual species to whole genera.</title>
        <authorList>
            <person name="Goeker M."/>
        </authorList>
    </citation>
    <scope>NUCLEOTIDE SEQUENCE [LARGE SCALE GENOMIC DNA]</scope>
    <source>
        <strain evidence="2 3">DSM 18107</strain>
    </source>
</reference>
<proteinExistence type="predicted"/>